<accession>A0A653D8X1</accession>
<reference evidence="11 12" key="1">
    <citation type="submission" date="2019-01" db="EMBL/GenBank/DDBJ databases">
        <authorList>
            <person name="Sayadi A."/>
        </authorList>
    </citation>
    <scope>NUCLEOTIDE SEQUENCE [LARGE SCALE GENOMIC DNA]</scope>
</reference>
<evidence type="ECO:0000256" key="2">
    <source>
        <dbReference type="ARBA" id="ARBA00010505"/>
    </source>
</evidence>
<dbReference type="OrthoDB" id="415597at2759"/>
<evidence type="ECO:0000313" key="11">
    <source>
        <dbReference type="EMBL" id="VEN56602.1"/>
    </source>
</evidence>
<dbReference type="EC" id="1.11.1.24" evidence="9"/>
<dbReference type="GO" id="GO:0008379">
    <property type="term" value="F:thioredoxin peroxidase activity"/>
    <property type="evidence" value="ECO:0007669"/>
    <property type="project" value="InterPro"/>
</dbReference>
<comment type="similarity">
    <text evidence="2 9">Belongs to the peroxiredoxin family. Prx5 subfamily.</text>
</comment>
<evidence type="ECO:0000256" key="9">
    <source>
        <dbReference type="RuleBase" id="RU366011"/>
    </source>
</evidence>
<dbReference type="CDD" id="cd03013">
    <property type="entry name" value="PRX5_like"/>
    <property type="match status" value="1"/>
</dbReference>
<dbReference type="GO" id="GO:0045454">
    <property type="term" value="P:cell redox homeostasis"/>
    <property type="evidence" value="ECO:0007669"/>
    <property type="project" value="TreeGrafter"/>
</dbReference>
<dbReference type="InterPro" id="IPR013766">
    <property type="entry name" value="Thioredoxin_domain"/>
</dbReference>
<dbReference type="InterPro" id="IPR036249">
    <property type="entry name" value="Thioredoxin-like_sf"/>
</dbReference>
<dbReference type="InterPro" id="IPR013740">
    <property type="entry name" value="Redoxin"/>
</dbReference>
<protein>
    <recommendedName>
        <fullName evidence="9">Peroxiredoxin-5</fullName>
        <ecNumber evidence="9">1.11.1.24</ecNumber>
    </recommendedName>
</protein>
<dbReference type="PANTHER" id="PTHR10430:SF16">
    <property type="entry name" value="PEROXIREDOXIN-5, MITOCHONDRIAL"/>
    <property type="match status" value="1"/>
</dbReference>
<evidence type="ECO:0000259" key="10">
    <source>
        <dbReference type="PROSITE" id="PS51352"/>
    </source>
</evidence>
<dbReference type="AlphaFoldDB" id="A0A653D8X1"/>
<comment type="catalytic activity">
    <reaction evidence="7 9">
        <text>a hydroperoxide + [thioredoxin]-dithiol = an alcohol + [thioredoxin]-disulfide + H2O</text>
        <dbReference type="Rhea" id="RHEA:62620"/>
        <dbReference type="Rhea" id="RHEA-COMP:10698"/>
        <dbReference type="Rhea" id="RHEA-COMP:10700"/>
        <dbReference type="ChEBI" id="CHEBI:15377"/>
        <dbReference type="ChEBI" id="CHEBI:29950"/>
        <dbReference type="ChEBI" id="CHEBI:30879"/>
        <dbReference type="ChEBI" id="CHEBI:35924"/>
        <dbReference type="ChEBI" id="CHEBI:50058"/>
        <dbReference type="EC" id="1.11.1.24"/>
    </reaction>
</comment>
<dbReference type="PROSITE" id="PS51352">
    <property type="entry name" value="THIOREDOXIN_2"/>
    <property type="match status" value="1"/>
</dbReference>
<dbReference type="PANTHER" id="PTHR10430">
    <property type="entry name" value="PEROXIREDOXIN"/>
    <property type="match status" value="1"/>
</dbReference>
<organism evidence="11 12">
    <name type="scientific">Callosobruchus maculatus</name>
    <name type="common">Southern cowpea weevil</name>
    <name type="synonym">Pulse bruchid</name>
    <dbReference type="NCBI Taxonomy" id="64391"/>
    <lineage>
        <taxon>Eukaryota</taxon>
        <taxon>Metazoa</taxon>
        <taxon>Ecdysozoa</taxon>
        <taxon>Arthropoda</taxon>
        <taxon>Hexapoda</taxon>
        <taxon>Insecta</taxon>
        <taxon>Pterygota</taxon>
        <taxon>Neoptera</taxon>
        <taxon>Endopterygota</taxon>
        <taxon>Coleoptera</taxon>
        <taxon>Polyphaga</taxon>
        <taxon>Cucujiformia</taxon>
        <taxon>Chrysomeloidea</taxon>
        <taxon>Chrysomelidae</taxon>
        <taxon>Bruchinae</taxon>
        <taxon>Bruchini</taxon>
        <taxon>Callosobruchus</taxon>
    </lineage>
</organism>
<keyword evidence="3 9" id="KW-0575">Peroxidase</keyword>
<dbReference type="FunFam" id="3.40.30.10:FF:000020">
    <property type="entry name" value="Peroxiredoxin"/>
    <property type="match status" value="1"/>
</dbReference>
<evidence type="ECO:0000256" key="7">
    <source>
        <dbReference type="ARBA" id="ARBA00049091"/>
    </source>
</evidence>
<feature type="domain" description="Thioredoxin" evidence="10">
    <location>
        <begin position="15"/>
        <end position="168"/>
    </location>
</feature>
<keyword evidence="6 9" id="KW-0676">Redox-active center</keyword>
<dbReference type="GO" id="GO:0034599">
    <property type="term" value="P:cellular response to oxidative stress"/>
    <property type="evidence" value="ECO:0007669"/>
    <property type="project" value="InterPro"/>
</dbReference>
<dbReference type="Pfam" id="PF08534">
    <property type="entry name" value="Redoxin"/>
    <property type="match status" value="1"/>
</dbReference>
<proteinExistence type="inferred from homology"/>
<dbReference type="SUPFAM" id="SSF52833">
    <property type="entry name" value="Thioredoxin-like"/>
    <property type="match status" value="1"/>
</dbReference>
<dbReference type="GO" id="GO:0005777">
    <property type="term" value="C:peroxisome"/>
    <property type="evidence" value="ECO:0007669"/>
    <property type="project" value="TreeGrafter"/>
</dbReference>
<dbReference type="Gene3D" id="3.40.30.10">
    <property type="entry name" value="Glutaredoxin"/>
    <property type="match status" value="1"/>
</dbReference>
<evidence type="ECO:0000256" key="5">
    <source>
        <dbReference type="ARBA" id="ARBA00023002"/>
    </source>
</evidence>
<feature type="active site" description="Cysteine sulfenic acid (-SOH) intermediate" evidence="8">
    <location>
        <position position="59"/>
    </location>
</feature>
<evidence type="ECO:0000256" key="3">
    <source>
        <dbReference type="ARBA" id="ARBA00022559"/>
    </source>
</evidence>
<keyword evidence="4 9" id="KW-0049">Antioxidant</keyword>
<evidence type="ECO:0000256" key="1">
    <source>
        <dbReference type="ARBA" id="ARBA00003330"/>
    </source>
</evidence>
<name>A0A653D8X1_CALMS</name>
<keyword evidence="12" id="KW-1185">Reference proteome</keyword>
<sequence length="174" mass="19028">MIDPLELLETMDDIIATGSTLPSIALYEDTPEQKVFLSKTVVGKRVVIVGVPGAFTPDCTTIHLPGYVDHADILKEQGIDEIICISVNDPFVMKAWSTKLKASGKVRMLADTNAEFTLALGLACHLPVLGGVRSRRYSMVVYNEKVVHLKVEVDTSSLKCSLVEALEFPNLNII</sequence>
<dbReference type="Proteomes" id="UP000410492">
    <property type="component" value="Unassembled WGS sequence"/>
</dbReference>
<evidence type="ECO:0000313" key="12">
    <source>
        <dbReference type="Proteomes" id="UP000410492"/>
    </source>
</evidence>
<evidence type="ECO:0000256" key="4">
    <source>
        <dbReference type="ARBA" id="ARBA00022862"/>
    </source>
</evidence>
<dbReference type="GO" id="GO:0042744">
    <property type="term" value="P:hydrogen peroxide catabolic process"/>
    <property type="evidence" value="ECO:0007669"/>
    <property type="project" value="TreeGrafter"/>
</dbReference>
<dbReference type="EMBL" id="CAACVG010010785">
    <property type="protein sequence ID" value="VEN56602.1"/>
    <property type="molecule type" value="Genomic_DNA"/>
</dbReference>
<comment type="function">
    <text evidence="1">Thiol-specific peroxidase that catalyzes the reduction of hydrogen peroxide and organic hydroperoxides to water and alcohols, respectively. Plays a role in cell protection against oxidative stress by detoxifying peroxides and as sensor of hydrogen peroxide-mediated signaling events.</text>
</comment>
<evidence type="ECO:0000256" key="8">
    <source>
        <dbReference type="PIRSR" id="PIRSR637944-1"/>
    </source>
</evidence>
<evidence type="ECO:0000256" key="6">
    <source>
        <dbReference type="ARBA" id="ARBA00023284"/>
    </source>
</evidence>
<gene>
    <name evidence="11" type="ORF">CALMAC_LOCUS15463</name>
</gene>
<dbReference type="GO" id="GO:0005739">
    <property type="term" value="C:mitochondrion"/>
    <property type="evidence" value="ECO:0007669"/>
    <property type="project" value="TreeGrafter"/>
</dbReference>
<dbReference type="InterPro" id="IPR037944">
    <property type="entry name" value="PRX5-like"/>
</dbReference>
<keyword evidence="5 9" id="KW-0560">Oxidoreductase</keyword>